<evidence type="ECO:0000313" key="2">
    <source>
        <dbReference type="Proteomes" id="UP000037035"/>
    </source>
</evidence>
<keyword evidence="2" id="KW-1185">Reference proteome</keyword>
<gene>
    <name evidence="1" type="ORF">VP01_2654g4</name>
</gene>
<name>A0A0L6V481_9BASI</name>
<dbReference type="AlphaFoldDB" id="A0A0L6V481"/>
<sequence>MAEIKKTFSITQFTLEPSPQQHQRLLMKQFIKCPVAFYCNVNPRKTLLSFDGSNYGDLETVIDRKIRHAFLMENSFLKNLFLKSLNIAHNKAWNPMKSLLLMSCSTCYATNARDPVILINRLLKFATEQLLASEAWLAWFCAAWSDIKQAKITGNELGGLIIQALESAPTGVDAKNF</sequence>
<comment type="caution">
    <text evidence="1">The sequence shown here is derived from an EMBL/GenBank/DDBJ whole genome shotgun (WGS) entry which is preliminary data.</text>
</comment>
<proteinExistence type="predicted"/>
<dbReference type="Proteomes" id="UP000037035">
    <property type="component" value="Unassembled WGS sequence"/>
</dbReference>
<organism evidence="1 2">
    <name type="scientific">Puccinia sorghi</name>
    <dbReference type="NCBI Taxonomy" id="27349"/>
    <lineage>
        <taxon>Eukaryota</taxon>
        <taxon>Fungi</taxon>
        <taxon>Dikarya</taxon>
        <taxon>Basidiomycota</taxon>
        <taxon>Pucciniomycotina</taxon>
        <taxon>Pucciniomycetes</taxon>
        <taxon>Pucciniales</taxon>
        <taxon>Pucciniaceae</taxon>
        <taxon>Puccinia</taxon>
    </lineage>
</organism>
<dbReference type="VEuPathDB" id="FungiDB:VP01_2654g4"/>
<protein>
    <submittedName>
        <fullName evidence="1">Uncharacterized protein</fullName>
    </submittedName>
</protein>
<dbReference type="OrthoDB" id="2498485at2759"/>
<dbReference type="EMBL" id="LAVV01007562">
    <property type="protein sequence ID" value="KNZ55539.1"/>
    <property type="molecule type" value="Genomic_DNA"/>
</dbReference>
<accession>A0A0L6V481</accession>
<reference evidence="1 2" key="1">
    <citation type="submission" date="2015-08" db="EMBL/GenBank/DDBJ databases">
        <title>Next Generation Sequencing and Analysis of the Genome of Puccinia sorghi L Schw, the Causal Agent of Maize Common Rust.</title>
        <authorList>
            <person name="Rochi L."/>
            <person name="Burguener G."/>
            <person name="Darino M."/>
            <person name="Turjanski A."/>
            <person name="Kreff E."/>
            <person name="Dieguez M.J."/>
            <person name="Sacco F."/>
        </authorList>
    </citation>
    <scope>NUCLEOTIDE SEQUENCE [LARGE SCALE GENOMIC DNA]</scope>
    <source>
        <strain evidence="1 2">RO10H11247</strain>
    </source>
</reference>
<evidence type="ECO:0000313" key="1">
    <source>
        <dbReference type="EMBL" id="KNZ55539.1"/>
    </source>
</evidence>